<gene>
    <name evidence="8" type="ORF">B4O97_13380</name>
</gene>
<dbReference type="Proteomes" id="UP000192343">
    <property type="component" value="Unassembled WGS sequence"/>
</dbReference>
<dbReference type="OrthoDB" id="9803279at2"/>
<evidence type="ECO:0000256" key="5">
    <source>
        <dbReference type="RuleBase" id="RU361196"/>
    </source>
</evidence>
<dbReference type="STRING" id="1963862.B4O97_13380"/>
<proteinExistence type="inferred from homology"/>
<protein>
    <submittedName>
        <fullName evidence="8">Glycoside hydrolase</fullName>
    </submittedName>
</protein>
<comment type="similarity">
    <text evidence="1 5">Belongs to the glycosyl hydrolase 57 family.</text>
</comment>
<evidence type="ECO:0000256" key="4">
    <source>
        <dbReference type="PIRSR" id="PIRSR640042-2"/>
    </source>
</evidence>
<feature type="domain" description="Glycoside hydrolase family 57 N-terminal" evidence="6">
    <location>
        <begin position="7"/>
        <end position="391"/>
    </location>
</feature>
<evidence type="ECO:0000256" key="3">
    <source>
        <dbReference type="PIRSR" id="PIRSR640042-1"/>
    </source>
</evidence>
<evidence type="ECO:0000259" key="6">
    <source>
        <dbReference type="Pfam" id="PF03065"/>
    </source>
</evidence>
<evidence type="ECO:0000256" key="1">
    <source>
        <dbReference type="ARBA" id="ARBA00006821"/>
    </source>
</evidence>
<name>A0A1Y1RW44_9SPIO</name>
<dbReference type="PANTHER" id="PTHR41695">
    <property type="entry name" value="1,4-ALPHA-GLUCAN BRANCHING ENZYME RV3031-RELATED"/>
    <property type="match status" value="1"/>
</dbReference>
<comment type="caution">
    <text evidence="8">The sequence shown here is derived from an EMBL/GenBank/DDBJ whole genome shotgun (WGS) entry which is preliminary data.</text>
</comment>
<dbReference type="CDD" id="cd10792">
    <property type="entry name" value="GH57N_AmyC_like"/>
    <property type="match status" value="1"/>
</dbReference>
<feature type="binding site" evidence="4">
    <location>
        <position position="242"/>
    </location>
    <ligand>
        <name>substrate</name>
    </ligand>
</feature>
<dbReference type="Pfam" id="PF09210">
    <property type="entry name" value="BE_C"/>
    <property type="match status" value="1"/>
</dbReference>
<keyword evidence="2 5" id="KW-0119">Carbohydrate metabolism</keyword>
<dbReference type="EMBL" id="MWQY01000014">
    <property type="protein sequence ID" value="ORC34299.1"/>
    <property type="molecule type" value="Genomic_DNA"/>
</dbReference>
<dbReference type="InterPro" id="IPR028995">
    <property type="entry name" value="Glyco_hydro_57/38_cen_sf"/>
</dbReference>
<feature type="binding site" evidence="4">
    <location>
        <position position="259"/>
    </location>
    <ligand>
        <name>substrate</name>
    </ligand>
</feature>
<dbReference type="Pfam" id="PF03065">
    <property type="entry name" value="Glyco_hydro_57"/>
    <property type="match status" value="1"/>
</dbReference>
<sequence>MPRGYLSFVLHAHLPFVRHPEYAHFLEENWLFEAISETYLPLLRRFFALKEEGIPFRITLSVSPTLASMLNDELLQKRYVGHLEKQLELASKELLRTRDDEQFRPVVRMYKELLDQNYQDFTVLYKNNILRGIRELEKSGHIELITTAATHAFLPLFEEYPEAVEAQIHTAVINHGRLFGTAPKGFWLPECGYYPGVERIIKQYNLNYSIASPHGILFSDTKSPYGIYAPMECRNGLPLFGRDIPSSRAVWSEEEGYPGDFAYREFYRDIGFDLPMDYIRPYIHDDDIRVYTGFKYYAITGKTDKKRPYDPGVAAAKAQDHAENFLYNRVKQADKLSRFMDRPPVIVCPYDAELFGHWWFEGPQWLESLIRLMAESGDGLEMLTPSDYLEVYPDNPRGEPTFSSWGNKGYAEVWIDGSNDWIYRHVHKAIERMKDLVKRYPAESGLKLRVLNQAAREVLLSQASDWPFIIKTGTTIPYAEKRIKEHLYNFNRIYDNLCRNTVDTEWVTGIEKKNNVFPDIDYRIFKENG</sequence>
<keyword evidence="8" id="KW-0378">Hydrolase</keyword>
<dbReference type="RefSeq" id="WP_083051547.1">
    <property type="nucleotide sequence ID" value="NZ_MWQY01000014.1"/>
</dbReference>
<dbReference type="GO" id="GO:0016787">
    <property type="term" value="F:hydrolase activity"/>
    <property type="evidence" value="ECO:0007669"/>
    <property type="project" value="UniProtKB-KW"/>
</dbReference>
<reference evidence="8 9" key="1">
    <citation type="submission" date="2017-03" db="EMBL/GenBank/DDBJ databases">
        <title>Draft Genome sequence of Marispirochaeta sp. strain JC444.</title>
        <authorList>
            <person name="Shivani Y."/>
            <person name="Subhash Y."/>
            <person name="Sasikala C."/>
            <person name="Ramana C."/>
        </authorList>
    </citation>
    <scope>NUCLEOTIDE SEQUENCE [LARGE SCALE GENOMIC DNA]</scope>
    <source>
        <strain evidence="8 9">JC444</strain>
    </source>
</reference>
<organism evidence="8 9">
    <name type="scientific">Marispirochaeta aestuarii</name>
    <dbReference type="NCBI Taxonomy" id="1963862"/>
    <lineage>
        <taxon>Bacteria</taxon>
        <taxon>Pseudomonadati</taxon>
        <taxon>Spirochaetota</taxon>
        <taxon>Spirochaetia</taxon>
        <taxon>Spirochaetales</taxon>
        <taxon>Spirochaetaceae</taxon>
        <taxon>Marispirochaeta</taxon>
    </lineage>
</organism>
<dbReference type="InterPro" id="IPR037090">
    <property type="entry name" value="57_glycoside_trans_central"/>
</dbReference>
<dbReference type="InterPro" id="IPR011330">
    <property type="entry name" value="Glyco_hydro/deAcase_b/a-brl"/>
</dbReference>
<dbReference type="InterPro" id="IPR027291">
    <property type="entry name" value="Glyco_hydro_38_N_sf"/>
</dbReference>
<dbReference type="SUPFAM" id="SSF88688">
    <property type="entry name" value="Families 57/38 glycoside transferase middle domain"/>
    <property type="match status" value="1"/>
</dbReference>
<dbReference type="Gene3D" id="1.20.1430.10">
    <property type="entry name" value="Families 57/38 glycoside transferase, middle domain"/>
    <property type="match status" value="1"/>
</dbReference>
<dbReference type="SUPFAM" id="SSF88713">
    <property type="entry name" value="Glycoside hydrolase/deacetylase"/>
    <property type="match status" value="1"/>
</dbReference>
<feature type="active site" description="Nucleophile" evidence="3">
    <location>
        <position position="190"/>
    </location>
</feature>
<evidence type="ECO:0000256" key="2">
    <source>
        <dbReference type="ARBA" id="ARBA00023277"/>
    </source>
</evidence>
<feature type="active site" description="Proton donor" evidence="3">
    <location>
        <position position="351"/>
    </location>
</feature>
<dbReference type="GO" id="GO:0030979">
    <property type="term" value="P:alpha-glucan biosynthetic process"/>
    <property type="evidence" value="ECO:0007669"/>
    <property type="project" value="InterPro"/>
</dbReference>
<accession>A0A1Y1RW44</accession>
<dbReference type="GO" id="GO:0005576">
    <property type="term" value="C:extracellular region"/>
    <property type="evidence" value="ECO:0007669"/>
    <property type="project" value="TreeGrafter"/>
</dbReference>
<feature type="binding site" evidence="4">
    <location>
        <position position="465"/>
    </location>
    <ligand>
        <name>substrate</name>
    </ligand>
</feature>
<dbReference type="PANTHER" id="PTHR41695:SF1">
    <property type="entry name" value="1,4-ALPHA-GLUCAN BRANCHING ENZYME TK1436"/>
    <property type="match status" value="1"/>
</dbReference>
<dbReference type="GO" id="GO:0003844">
    <property type="term" value="F:1,4-alpha-glucan branching enzyme activity"/>
    <property type="evidence" value="ECO:0007669"/>
    <property type="project" value="InterPro"/>
</dbReference>
<dbReference type="InterPro" id="IPR015293">
    <property type="entry name" value="BE_C"/>
</dbReference>
<keyword evidence="9" id="KW-1185">Reference proteome</keyword>
<dbReference type="InterPro" id="IPR004300">
    <property type="entry name" value="Glyco_hydro_57_N"/>
</dbReference>
<feature type="domain" description="1,4-alpha-glucan branching enzyme C-terminal" evidence="7">
    <location>
        <begin position="425"/>
        <end position="525"/>
    </location>
</feature>
<dbReference type="Gene3D" id="3.20.110.10">
    <property type="entry name" value="Glycoside hydrolase 38, N terminal domain"/>
    <property type="match status" value="1"/>
</dbReference>
<evidence type="ECO:0000313" key="9">
    <source>
        <dbReference type="Proteomes" id="UP000192343"/>
    </source>
</evidence>
<feature type="binding site" evidence="4">
    <location>
        <position position="405"/>
    </location>
    <ligand>
        <name>substrate</name>
    </ligand>
</feature>
<evidence type="ECO:0000259" key="7">
    <source>
        <dbReference type="Pfam" id="PF09210"/>
    </source>
</evidence>
<dbReference type="AlphaFoldDB" id="A0A1Y1RW44"/>
<dbReference type="InterPro" id="IPR040042">
    <property type="entry name" value="Branching_enz_MT3115-like"/>
</dbReference>
<evidence type="ECO:0000313" key="8">
    <source>
        <dbReference type="EMBL" id="ORC34299.1"/>
    </source>
</evidence>